<dbReference type="EMBL" id="PFNM01000039">
    <property type="protein sequence ID" value="PIZ44695.1"/>
    <property type="molecule type" value="Genomic_DNA"/>
</dbReference>
<keyword evidence="1" id="KW-0347">Helicase</keyword>
<name>A0A2M7TFM0_9BACT</name>
<reference evidence="2" key="1">
    <citation type="submission" date="2017-09" db="EMBL/GenBank/DDBJ databases">
        <title>Depth-based differentiation of microbial function through sediment-hosted aquifers and enrichment of novel symbionts in the deep terrestrial subsurface.</title>
        <authorList>
            <person name="Probst A.J."/>
            <person name="Ladd B."/>
            <person name="Jarett J.K."/>
            <person name="Geller-Mcgrath D.E."/>
            <person name="Sieber C.M.K."/>
            <person name="Emerson J.B."/>
            <person name="Anantharaman K."/>
            <person name="Thomas B.C."/>
            <person name="Malmstrom R."/>
            <person name="Stieglmeier M."/>
            <person name="Klingl A."/>
            <person name="Woyke T."/>
            <person name="Ryan C.M."/>
            <person name="Banfield J.F."/>
        </authorList>
    </citation>
    <scope>NUCLEOTIDE SEQUENCE [LARGE SCALE GENOMIC DNA]</scope>
</reference>
<dbReference type="PANTHER" id="PTHR40084:SF1">
    <property type="entry name" value="PHOSPHOTRANSFERASE"/>
    <property type="match status" value="1"/>
</dbReference>
<protein>
    <submittedName>
        <fullName evidence="1">DNA helicase UvrD</fullName>
    </submittedName>
</protein>
<evidence type="ECO:0000313" key="2">
    <source>
        <dbReference type="Proteomes" id="UP000230553"/>
    </source>
</evidence>
<accession>A0A2M7TFM0</accession>
<organism evidence="1 2">
    <name type="scientific">Candidatus Wolfebacteria bacterium CG_4_10_14_0_2_um_filter_39_18</name>
    <dbReference type="NCBI Taxonomy" id="1975061"/>
    <lineage>
        <taxon>Bacteria</taxon>
        <taxon>Candidatus Wolfeibacteriota</taxon>
    </lineage>
</organism>
<evidence type="ECO:0000313" key="1">
    <source>
        <dbReference type="EMBL" id="PIZ44695.1"/>
    </source>
</evidence>
<dbReference type="CDD" id="cd19067">
    <property type="entry name" value="PfuEndoQ-like"/>
    <property type="match status" value="1"/>
</dbReference>
<proteinExistence type="predicted"/>
<comment type="caution">
    <text evidence="1">The sequence shown here is derived from an EMBL/GenBank/DDBJ whole genome shotgun (WGS) entry which is preliminary data.</text>
</comment>
<dbReference type="GO" id="GO:0004386">
    <property type="term" value="F:helicase activity"/>
    <property type="evidence" value="ECO:0007669"/>
    <property type="project" value="UniProtKB-KW"/>
</dbReference>
<dbReference type="SUPFAM" id="SSF89550">
    <property type="entry name" value="PHP domain-like"/>
    <property type="match status" value="1"/>
</dbReference>
<dbReference type="AlphaFoldDB" id="A0A2M7TFM0"/>
<sequence>MKFIADLHIHSKYSRATSKDMDLEELDRWADDKGISVMATGDFTHPQWFNELKEKLESAEPGLFKLKKQYKRSTIKGTLADTRFILTAEVSSIYSRESPSSGIKRVYRVHNLLFAPDFETVEKINVQLGWIGNLKSDGRPILGLDCRELAKIVFNASPLAVIIPAHAWTPWFSIFGSMSGFDSIEECFGEYAKNIFAIETGLSSDPAMNWRLSKLDNVALISNSDSHSAPRIGREANIFDTELSYNGIIEAIKSGAPNQRKSVANQRKSAFVATIEFFPEEGRYHFDGHRVCGIVFSPEETKKYNGICPKCGKKLTIGTMSRIDKLADKPEIKFEQENFYHTYGDRIPYYSTISLDGIIAEVYGMGVASKKVKEEYTKLIKAFGSELKILIDIGVEELKIAAGEKIVKGIIAVREKKLTIEPGFDGEYGKIKIFSEKEKENLEVQKKLF</sequence>
<dbReference type="PANTHER" id="PTHR40084">
    <property type="entry name" value="PHOSPHOHYDROLASE, PHP FAMILY"/>
    <property type="match status" value="1"/>
</dbReference>
<dbReference type="Proteomes" id="UP000230553">
    <property type="component" value="Unassembled WGS sequence"/>
</dbReference>
<dbReference type="InterPro" id="IPR016195">
    <property type="entry name" value="Pol/histidinol_Pase-like"/>
</dbReference>
<keyword evidence="1" id="KW-0378">Hydrolase</keyword>
<dbReference type="Gene3D" id="3.20.20.140">
    <property type="entry name" value="Metal-dependent hydrolases"/>
    <property type="match status" value="1"/>
</dbReference>
<gene>
    <name evidence="1" type="ORF">COY31_02080</name>
</gene>
<keyword evidence="1" id="KW-0067">ATP-binding</keyword>
<keyword evidence="1" id="KW-0547">Nucleotide-binding</keyword>